<comment type="subcellular location">
    <subcellularLocation>
        <location evidence="3">Secreted</location>
    </subcellularLocation>
</comment>
<dbReference type="PROSITE" id="PS52035">
    <property type="entry name" value="PEPTIDASE_M14"/>
    <property type="match status" value="1"/>
</dbReference>
<dbReference type="GO" id="GO:0005615">
    <property type="term" value="C:extracellular space"/>
    <property type="evidence" value="ECO:0007669"/>
    <property type="project" value="TreeGrafter"/>
</dbReference>
<evidence type="ECO:0000256" key="4">
    <source>
        <dbReference type="ARBA" id="ARBA00005988"/>
    </source>
</evidence>
<keyword evidence="13" id="KW-0482">Metalloprotease</keyword>
<evidence type="ECO:0000256" key="3">
    <source>
        <dbReference type="ARBA" id="ARBA00004613"/>
    </source>
</evidence>
<dbReference type="PRINTS" id="PR00765">
    <property type="entry name" value="CRBOXYPTASEA"/>
</dbReference>
<dbReference type="Proteomes" id="UP000031036">
    <property type="component" value="Unassembled WGS sequence"/>
</dbReference>
<dbReference type="OrthoDB" id="3626597at2759"/>
<dbReference type="EMBL" id="JPKZ01000802">
    <property type="protein sequence ID" value="KHN85380.1"/>
    <property type="molecule type" value="Genomic_DNA"/>
</dbReference>
<dbReference type="STRING" id="6265.A0A0B2VWP4"/>
<evidence type="ECO:0000256" key="6">
    <source>
        <dbReference type="ARBA" id="ARBA00022645"/>
    </source>
</evidence>
<evidence type="ECO:0000256" key="7">
    <source>
        <dbReference type="ARBA" id="ARBA00022670"/>
    </source>
</evidence>
<evidence type="ECO:0000256" key="2">
    <source>
        <dbReference type="ARBA" id="ARBA00003091"/>
    </source>
</evidence>
<evidence type="ECO:0000256" key="16">
    <source>
        <dbReference type="ARBA" id="ARBA00057299"/>
    </source>
</evidence>
<feature type="active site" description="Proton donor/acceptor" evidence="17">
    <location>
        <position position="385"/>
    </location>
</feature>
<comment type="similarity">
    <text evidence="4 17">Belongs to the peptidase M14 family.</text>
</comment>
<keyword evidence="8" id="KW-0479">Metal-binding</keyword>
<dbReference type="InterPro" id="IPR000834">
    <property type="entry name" value="Peptidase_M14"/>
</dbReference>
<keyword evidence="14" id="KW-0865">Zymogen</keyword>
<dbReference type="FunFam" id="3.30.70.340:FF:000001">
    <property type="entry name" value="Carboxypeptidase A5"/>
    <property type="match status" value="1"/>
</dbReference>
<keyword evidence="6 20" id="KW-0121">Carboxypeptidase</keyword>
<dbReference type="SUPFAM" id="SSF54897">
    <property type="entry name" value="Protease propeptides/inhibitors"/>
    <property type="match status" value="1"/>
</dbReference>
<dbReference type="OMA" id="HANEWIS"/>
<feature type="signal peptide" evidence="18">
    <location>
        <begin position="1"/>
        <end position="19"/>
    </location>
</feature>
<name>A0A0B2VWP4_TOXCA</name>
<evidence type="ECO:0000256" key="9">
    <source>
        <dbReference type="ARBA" id="ARBA00022729"/>
    </source>
</evidence>
<evidence type="ECO:0000259" key="19">
    <source>
        <dbReference type="PROSITE" id="PS52035"/>
    </source>
</evidence>
<protein>
    <submittedName>
        <fullName evidence="20">Carboxypeptidase A1</fullName>
    </submittedName>
</protein>
<keyword evidence="15" id="KW-1015">Disulfide bond</keyword>
<keyword evidence="11" id="KW-0862">Zinc</keyword>
<evidence type="ECO:0000256" key="15">
    <source>
        <dbReference type="ARBA" id="ARBA00023157"/>
    </source>
</evidence>
<keyword evidence="10" id="KW-0378">Hydrolase</keyword>
<evidence type="ECO:0000256" key="11">
    <source>
        <dbReference type="ARBA" id="ARBA00022833"/>
    </source>
</evidence>
<dbReference type="AlphaFoldDB" id="A0A0B2VWP4"/>
<evidence type="ECO:0000256" key="1">
    <source>
        <dbReference type="ARBA" id="ARBA00001947"/>
    </source>
</evidence>
<keyword evidence="21" id="KW-1185">Reference proteome</keyword>
<dbReference type="Pfam" id="PF02244">
    <property type="entry name" value="Propep_M14"/>
    <property type="match status" value="1"/>
</dbReference>
<accession>A0A0B2VWP4</accession>
<dbReference type="FunFam" id="3.40.630.10:FF:000040">
    <property type="entry name" value="zinc carboxypeptidase"/>
    <property type="match status" value="1"/>
</dbReference>
<dbReference type="SUPFAM" id="SSF53187">
    <property type="entry name" value="Zn-dependent exopeptidases"/>
    <property type="match status" value="1"/>
</dbReference>
<feature type="chain" id="PRO_5002078680" evidence="18">
    <location>
        <begin position="20"/>
        <end position="422"/>
    </location>
</feature>
<organism evidence="20 21">
    <name type="scientific">Toxocara canis</name>
    <name type="common">Canine roundworm</name>
    <dbReference type="NCBI Taxonomy" id="6265"/>
    <lineage>
        <taxon>Eukaryota</taxon>
        <taxon>Metazoa</taxon>
        <taxon>Ecdysozoa</taxon>
        <taxon>Nematoda</taxon>
        <taxon>Chromadorea</taxon>
        <taxon>Rhabditida</taxon>
        <taxon>Spirurina</taxon>
        <taxon>Ascaridomorpha</taxon>
        <taxon>Ascaridoidea</taxon>
        <taxon>Toxocaridae</taxon>
        <taxon>Toxocara</taxon>
    </lineage>
</organism>
<dbReference type="PANTHER" id="PTHR11705:SF143">
    <property type="entry name" value="SLL0236 PROTEIN"/>
    <property type="match status" value="1"/>
</dbReference>
<dbReference type="GO" id="GO:0006508">
    <property type="term" value="P:proteolysis"/>
    <property type="evidence" value="ECO:0007669"/>
    <property type="project" value="UniProtKB-KW"/>
</dbReference>
<evidence type="ECO:0000256" key="17">
    <source>
        <dbReference type="PROSITE-ProRule" id="PRU01379"/>
    </source>
</evidence>
<evidence type="ECO:0000313" key="20">
    <source>
        <dbReference type="EMBL" id="KHN85380.1"/>
    </source>
</evidence>
<comment type="cofactor">
    <cofactor evidence="1">
        <name>Zn(2+)</name>
        <dbReference type="ChEBI" id="CHEBI:29105"/>
    </cofactor>
</comment>
<dbReference type="Pfam" id="PF00246">
    <property type="entry name" value="Peptidase_M14"/>
    <property type="match status" value="1"/>
</dbReference>
<evidence type="ECO:0000256" key="13">
    <source>
        <dbReference type="ARBA" id="ARBA00023049"/>
    </source>
</evidence>
<dbReference type="GO" id="GO:0008270">
    <property type="term" value="F:zinc ion binding"/>
    <property type="evidence" value="ECO:0007669"/>
    <property type="project" value="InterPro"/>
</dbReference>
<sequence length="422" mass="47785">MSRWTMLLISLVIASPIYTLQNKPYEGHKVLRIRTENVGQMQILNNIEEWTNDTVDFWRMPRRVGDFADLSIHSFNQNGIVQFLQQNNFSYMVTIDNLQNVLEKELHERDEREMFMCGNDAATIDTEAYHSFDEIECYLAAVNSKYSASTQIIHIGKSFEKRNLTVIKIGEGNSKAMAAFLNGGIHGREWLTVATTVYIINELTENADRYRHILDKMDIYVMPVLNPDGYSYTWTTNRIWRKTRSGPHNGCYGVDLNRNWDFKWLASGSSSFSCSFVYAGPSAFSEPESRYLAEFLSANNETIRAYFDIHAYGEFMMFPYGYAPVLPENYILLNETAALATKIMNSVNGANFRHGSIVEILYPASGSTIDYTKGVLNIDYTYAIELRPGDGSTAGFLLPADQIHAGASEAWAGILIVLNNIA</sequence>
<keyword evidence="5" id="KW-0964">Secreted</keyword>
<evidence type="ECO:0000256" key="12">
    <source>
        <dbReference type="ARBA" id="ARBA00023026"/>
    </source>
</evidence>
<comment type="caution">
    <text evidence="20">The sequence shown here is derived from an EMBL/GenBank/DDBJ whole genome shotgun (WGS) entry which is preliminary data.</text>
</comment>
<reference evidence="20 21" key="1">
    <citation type="submission" date="2014-11" db="EMBL/GenBank/DDBJ databases">
        <title>Genetic blueprint of the zoonotic pathogen Toxocara canis.</title>
        <authorList>
            <person name="Zhu X.-Q."/>
            <person name="Korhonen P.K."/>
            <person name="Cai H."/>
            <person name="Young N.D."/>
            <person name="Nejsum P."/>
            <person name="von Samson-Himmelstjerna G."/>
            <person name="Boag P.R."/>
            <person name="Tan P."/>
            <person name="Li Q."/>
            <person name="Min J."/>
            <person name="Yang Y."/>
            <person name="Wang X."/>
            <person name="Fang X."/>
            <person name="Hall R.S."/>
            <person name="Hofmann A."/>
            <person name="Sternberg P.W."/>
            <person name="Jex A.R."/>
            <person name="Gasser R.B."/>
        </authorList>
    </citation>
    <scope>NUCLEOTIDE SEQUENCE [LARGE SCALE GENOMIC DNA]</scope>
    <source>
        <strain evidence="20">PN_DK_2014</strain>
    </source>
</reference>
<dbReference type="CDD" id="cd03860">
    <property type="entry name" value="M14_CP_A-B_like"/>
    <property type="match status" value="1"/>
</dbReference>
<evidence type="ECO:0000256" key="8">
    <source>
        <dbReference type="ARBA" id="ARBA00022723"/>
    </source>
</evidence>
<keyword evidence="12" id="KW-0843">Virulence</keyword>
<dbReference type="PANTHER" id="PTHR11705">
    <property type="entry name" value="PROTEASE FAMILY M14 CARBOXYPEPTIDASE A,B"/>
    <property type="match status" value="1"/>
</dbReference>
<keyword evidence="9 18" id="KW-0732">Signal</keyword>
<dbReference type="Gene3D" id="3.30.70.340">
    <property type="entry name" value="Metallocarboxypeptidase-like"/>
    <property type="match status" value="1"/>
</dbReference>
<dbReference type="SMART" id="SM00631">
    <property type="entry name" value="Zn_pept"/>
    <property type="match status" value="1"/>
</dbReference>
<proteinExistence type="inferred from homology"/>
<dbReference type="InterPro" id="IPR036990">
    <property type="entry name" value="M14A-like_propep"/>
</dbReference>
<gene>
    <name evidence="20" type="primary">CPA1</name>
    <name evidence="20" type="ORF">Tcan_16912</name>
</gene>
<evidence type="ECO:0000256" key="5">
    <source>
        <dbReference type="ARBA" id="ARBA00022525"/>
    </source>
</evidence>
<evidence type="ECO:0000313" key="21">
    <source>
        <dbReference type="Proteomes" id="UP000031036"/>
    </source>
</evidence>
<keyword evidence="7" id="KW-0645">Protease</keyword>
<evidence type="ECO:0000256" key="18">
    <source>
        <dbReference type="SAM" id="SignalP"/>
    </source>
</evidence>
<feature type="domain" description="Peptidase M14" evidence="19">
    <location>
        <begin position="128"/>
        <end position="421"/>
    </location>
</feature>
<dbReference type="GO" id="GO:0004181">
    <property type="term" value="F:metallocarboxypeptidase activity"/>
    <property type="evidence" value="ECO:0007669"/>
    <property type="project" value="InterPro"/>
</dbReference>
<comment type="function">
    <text evidence="2">Extracellular metalloprotease that contributes to pathogenicity.</text>
</comment>
<comment type="function">
    <text evidence="16">Involved in the digestion of the blood meal.</text>
</comment>
<dbReference type="Gene3D" id="3.40.630.10">
    <property type="entry name" value="Zn peptidases"/>
    <property type="match status" value="1"/>
</dbReference>
<dbReference type="InterPro" id="IPR003146">
    <property type="entry name" value="M14A_act_pep"/>
</dbReference>
<evidence type="ECO:0000256" key="10">
    <source>
        <dbReference type="ARBA" id="ARBA00022801"/>
    </source>
</evidence>
<evidence type="ECO:0000256" key="14">
    <source>
        <dbReference type="ARBA" id="ARBA00023145"/>
    </source>
</evidence>